<dbReference type="Proteomes" id="UP000218288">
    <property type="component" value="Chromosome"/>
</dbReference>
<dbReference type="Pfam" id="PF06527">
    <property type="entry name" value="TniQ"/>
    <property type="match status" value="1"/>
</dbReference>
<dbReference type="AlphaFoldDB" id="A0A160PEA4"/>
<feature type="domain" description="TniQ" evidence="1">
    <location>
        <begin position="8"/>
        <end position="146"/>
    </location>
</feature>
<name>A0A160PEA4_9HYPH</name>
<evidence type="ECO:0000313" key="2">
    <source>
        <dbReference type="EMBL" id="BAU91467.1"/>
    </source>
</evidence>
<dbReference type="OrthoDB" id="7595282at2"/>
<reference evidence="2 3" key="1">
    <citation type="journal article" date="2016" name="Genome Announc.">
        <title>Complete Genome Sequence of Methylobacterium populi P-1M, Isolated from Pink-Pigmented Household Biofilm.</title>
        <authorList>
            <person name="Morohoshi T."/>
            <person name="Ikeda T."/>
        </authorList>
    </citation>
    <scope>NUCLEOTIDE SEQUENCE [LARGE SCALE GENOMIC DNA]</scope>
    <source>
        <strain evidence="2 3">P-1M</strain>
    </source>
</reference>
<sequence>MSAAPLALRVPEMPGEPAHGTLMRLAARHRRPGDAAGFAADCGLSFRSVLRGGGADAVARLAGFDPLALGQRSPRVNAPGRTVDLGGQRIALGDWSTTNRRWCPHCLADDARLALGRGLPTERLAHHRFWWDVKSVFGCAVHGVPLAQTCAACGRGPGWAGPVHRCPCGASLLPAAEANGCRPSPADHYLAGRLTGIRSGTSLVDALSYRDAVRALERLGLVATGRWSARKPRLDGSDAAASRDAGMALLVDWRHGLARALDQVLAEGRARGGGPGLIGSYGWVYELWIGVLPDDEFGRTLKSALRDHAVANGVIPERERALGGGPGGPLVDLATATSALGMGHARARAILGRGGMLPGGIRRSVAFPIDGVGLTRLREALDRTTDAKGLRAILGVGKAQARRIVEAGLVPPAGDSPGATAGRFEVAVAELFLRSLVKGVPVRRKLPHGSAMLASACRSAGVPVEVACTGLREGDVRATGVAPGRPSLAAIMVRPADLRRLRKDDGLTVEEAAKALGIHHEAARSLRRLGLLGRVRPGRRSLRRGEVDTFARRYIPASEAARLLGTSPKRATRLMADRQVTVAAGPPTCRQTFYLRAEAQRQGLAVPRP</sequence>
<dbReference type="EMBL" id="AP014809">
    <property type="protein sequence ID" value="BAU91467.1"/>
    <property type="molecule type" value="Genomic_DNA"/>
</dbReference>
<protein>
    <recommendedName>
        <fullName evidence="1">TniQ domain-containing protein</fullName>
    </recommendedName>
</protein>
<proteinExistence type="predicted"/>
<dbReference type="InterPro" id="IPR009492">
    <property type="entry name" value="TniQ"/>
</dbReference>
<accession>A0A160PEA4</accession>
<dbReference type="RefSeq" id="WP_096485566.1">
    <property type="nucleotide sequence ID" value="NZ_AP014809.1"/>
</dbReference>
<gene>
    <name evidence="2" type="ORF">MPPM_2862</name>
</gene>
<organism evidence="2 3">
    <name type="scientific">Methylorubrum populi</name>
    <dbReference type="NCBI Taxonomy" id="223967"/>
    <lineage>
        <taxon>Bacteria</taxon>
        <taxon>Pseudomonadati</taxon>
        <taxon>Pseudomonadota</taxon>
        <taxon>Alphaproteobacteria</taxon>
        <taxon>Hyphomicrobiales</taxon>
        <taxon>Methylobacteriaceae</taxon>
        <taxon>Methylorubrum</taxon>
    </lineage>
</organism>
<evidence type="ECO:0000259" key="1">
    <source>
        <dbReference type="Pfam" id="PF06527"/>
    </source>
</evidence>
<evidence type="ECO:0000313" key="3">
    <source>
        <dbReference type="Proteomes" id="UP000218288"/>
    </source>
</evidence>